<dbReference type="EMBL" id="CP104013">
    <property type="protein sequence ID" value="UYP48697.1"/>
    <property type="molecule type" value="Genomic_DNA"/>
</dbReference>
<proteinExistence type="predicted"/>
<accession>A0ABY6I2A1</accession>
<reference evidence="1" key="1">
    <citation type="submission" date="2022-09" db="EMBL/GenBank/DDBJ databases">
        <title>Actin cytoskeleton and complex cell architecture in an #Asgard archaeon.</title>
        <authorList>
            <person name="Ponce Toledo R.I."/>
            <person name="Schleper C."/>
            <person name="Rodrigues Oliveira T."/>
            <person name="Wollweber F."/>
            <person name="Xu J."/>
            <person name="Rittmann S."/>
            <person name="Klingl A."/>
            <person name="Pilhofer M."/>
        </authorList>
    </citation>
    <scope>NUCLEOTIDE SEQUENCE</scope>
    <source>
        <strain evidence="1">B-35</strain>
    </source>
</reference>
<organism evidence="1 2">
    <name type="scientific">Candidatus Lokiarchaeum ossiferum</name>
    <dbReference type="NCBI Taxonomy" id="2951803"/>
    <lineage>
        <taxon>Archaea</taxon>
        <taxon>Promethearchaeati</taxon>
        <taxon>Promethearchaeota</taxon>
        <taxon>Promethearchaeia</taxon>
        <taxon>Promethearchaeales</taxon>
        <taxon>Promethearchaeaceae</taxon>
        <taxon>Candidatus Lokiarchaeum</taxon>
    </lineage>
</organism>
<name>A0ABY6I2A1_9ARCH</name>
<keyword evidence="2" id="KW-1185">Reference proteome</keyword>
<protein>
    <submittedName>
        <fullName evidence="1">Uncharacterized protein</fullName>
    </submittedName>
</protein>
<sequence length="570" mass="66155">MTIQLTSDPIQSYKKWAIEGKNNWVSEKMRYYIPSSMQDAIKLARLNQSTNSGNFFTDEYREQLGKIFQRITQKYHLFTDKAQSHLEMFYQNRLGIEVAHQPKFLGGERFVYNKLACGSAFADHAGDMFPFFYMADYDKVHPELIKTHFSLCNSQSGFNLSIPPIQENEYNGTRIKDLPLPSTQEMNEYLRKIEKQYKFSISSSVSDNWERKMYEERLDSALLHIKNSWTKSTEYPDIFLNIAGFFSNIASDQGYLFLSASDPDYRRLLIPHYEILMKNRTNYFQIYDSLRQDFTNQGMVPPLREIASNFIPFFYECQNPNCYHNRIQLHAESNGSKTVVKGTCTLCKNEVEFEVSTSNPDLTGIGQNLTPRVESRQYLVSSTVPIGVHIAGTGEARYYTMGIPLMKKFDASVMLPVIYFYNKTTMNTMITRNLEQQMIDLQIPGFFDGLKDVMKNVGKFNKLCKKKDNIDEFDKRRIKAIDILTSMHTAMGQLEQICTNYVKSHPESPESKIVACYLSNMFGKITKEKHGQEAVFHWIDLALKNGISHIYDDYKKYYKAWMPPGMNITF</sequence>
<evidence type="ECO:0000313" key="1">
    <source>
        <dbReference type="EMBL" id="UYP48697.1"/>
    </source>
</evidence>
<dbReference type="Proteomes" id="UP001208689">
    <property type="component" value="Chromosome"/>
</dbReference>
<evidence type="ECO:0000313" key="2">
    <source>
        <dbReference type="Proteomes" id="UP001208689"/>
    </source>
</evidence>
<gene>
    <name evidence="1" type="ORF">NEF87_004982</name>
</gene>